<proteinExistence type="predicted"/>
<dbReference type="PANTHER" id="PTHR12993">
    <property type="entry name" value="N-ACETYLGLUCOSAMINYL-PHOSPHATIDYLINOSITOL DE-N-ACETYLASE-RELATED"/>
    <property type="match status" value="1"/>
</dbReference>
<gene>
    <name evidence="2" type="ORF">VK792_17190</name>
</gene>
<reference evidence="2 3" key="1">
    <citation type="submission" date="2024-01" db="EMBL/GenBank/DDBJ databases">
        <title>Mesobacterium rodlantinim sp. nov., isolated from shallow sea hydrothermal systems off Kueishantao Island.</title>
        <authorList>
            <person name="Su Z."/>
            <person name="Tang K."/>
        </authorList>
    </citation>
    <scope>NUCLEOTIDE SEQUENCE [LARGE SCALE GENOMIC DNA]</scope>
    <source>
        <strain evidence="2 3">TK19101</strain>
    </source>
</reference>
<sequence>MPTMPQLMTGGAMTIVAHADDDLLFMNPDIAGAIAAGEPSTTVFVTAGDAGYGAQYWMGREDGAKAAYGLMAGANDWVDQVVEIAQGGSTYQLHSSVLESAPEVRLYFLRLPDGAGAIPDPDDYFSIARLYDGTRETVTTKDGAAEYSRDDLLNVLTGVMEAHAPDAFRLQVADGEHAAGEHTDHLHVTQFAQEALDGYSGQTYSVTHYVNYASDQMAANLSPEDAQNVLDVMLAYAAHDSGTTDENGVLLPRYVDWTGRQYVDETYHVIDGVAYDANGDPIDPGDPEPAPDPVDPVPAPPQTGGDVIYALGDTPDAFLFDIAPLSGAITPKSWFTPSLDDAWDANEDHVYQLIRLTTPVNGGAPVSEVIQLQTVANGALEPVGEGDPVEPDPDPVPDPDPDPASDPVTDPLPAPVGATSFAIQGPDAHLFDVDDLTGEISPKDWFHPSLDDAWDADEDYIYEVTRVATPDDGSAPQSEHLRFDTVADGVLAPVGDDDPGDPAPEPAGQEPVVPDPDLAPEPDPAPNSGLLYTLDGPDALLFEVDQDTGEIAAKDWFVPTHDDAWDQDENHLYELIREGRDDSGTVQSQEFLTYEVTPDNALTLLTGTSDQAANDTVLDDPSDDQSTDADDALLV</sequence>
<feature type="compositionally biased region" description="Acidic residues" evidence="1">
    <location>
        <begin position="617"/>
        <end position="635"/>
    </location>
</feature>
<dbReference type="Gene3D" id="3.40.50.10320">
    <property type="entry name" value="LmbE-like"/>
    <property type="match status" value="1"/>
</dbReference>
<evidence type="ECO:0000313" key="3">
    <source>
        <dbReference type="Proteomes" id="UP001348149"/>
    </source>
</evidence>
<feature type="compositionally biased region" description="Pro residues" evidence="1">
    <location>
        <begin position="404"/>
        <end position="414"/>
    </location>
</feature>
<dbReference type="RefSeq" id="WP_326299103.1">
    <property type="nucleotide sequence ID" value="NZ_JAYLLH010000035.1"/>
</dbReference>
<dbReference type="Proteomes" id="UP001348149">
    <property type="component" value="Unassembled WGS sequence"/>
</dbReference>
<comment type="caution">
    <text evidence="2">The sequence shown here is derived from an EMBL/GenBank/DDBJ whole genome shotgun (WGS) entry which is preliminary data.</text>
</comment>
<feature type="region of interest" description="Disordered" evidence="1">
    <location>
        <begin position="490"/>
        <end position="531"/>
    </location>
</feature>
<dbReference type="InterPro" id="IPR024078">
    <property type="entry name" value="LmbE-like_dom_sf"/>
</dbReference>
<feature type="compositionally biased region" description="Pro residues" evidence="1">
    <location>
        <begin position="513"/>
        <end position="525"/>
    </location>
</feature>
<name>A0ABU6HL01_9RHOB</name>
<evidence type="ECO:0000313" key="2">
    <source>
        <dbReference type="EMBL" id="MEC3863032.1"/>
    </source>
</evidence>
<feature type="region of interest" description="Disordered" evidence="1">
    <location>
        <begin position="380"/>
        <end position="415"/>
    </location>
</feature>
<dbReference type="Pfam" id="PF02585">
    <property type="entry name" value="PIG-L"/>
    <property type="match status" value="1"/>
</dbReference>
<accession>A0ABU6HL01</accession>
<organism evidence="2 3">
    <name type="scientific">Mesobacterium hydrothermale</name>
    <dbReference type="NCBI Taxonomy" id="3111907"/>
    <lineage>
        <taxon>Bacteria</taxon>
        <taxon>Pseudomonadati</taxon>
        <taxon>Pseudomonadota</taxon>
        <taxon>Alphaproteobacteria</taxon>
        <taxon>Rhodobacterales</taxon>
        <taxon>Roseobacteraceae</taxon>
        <taxon>Mesobacterium</taxon>
    </lineage>
</organism>
<protein>
    <submittedName>
        <fullName evidence="2">PIG-L family deacetylase</fullName>
    </submittedName>
</protein>
<feature type="compositionally biased region" description="Acidic residues" evidence="1">
    <location>
        <begin position="387"/>
        <end position="403"/>
    </location>
</feature>
<dbReference type="SUPFAM" id="SSF102588">
    <property type="entry name" value="LmbE-like"/>
    <property type="match status" value="1"/>
</dbReference>
<feature type="region of interest" description="Disordered" evidence="1">
    <location>
        <begin position="276"/>
        <end position="296"/>
    </location>
</feature>
<dbReference type="InterPro" id="IPR003737">
    <property type="entry name" value="GlcNAc_PI_deacetylase-related"/>
</dbReference>
<evidence type="ECO:0000256" key="1">
    <source>
        <dbReference type="SAM" id="MobiDB-lite"/>
    </source>
</evidence>
<feature type="compositionally biased region" description="Pro residues" evidence="1">
    <location>
        <begin position="287"/>
        <end position="296"/>
    </location>
</feature>
<dbReference type="PANTHER" id="PTHR12993:SF11">
    <property type="entry name" value="N-ACETYLGLUCOSAMINYL-PHOSPHATIDYLINOSITOL DE-N-ACETYLASE"/>
    <property type="match status" value="1"/>
</dbReference>
<dbReference type="EMBL" id="JAYLLH010000035">
    <property type="protein sequence ID" value="MEC3863032.1"/>
    <property type="molecule type" value="Genomic_DNA"/>
</dbReference>
<keyword evidence="3" id="KW-1185">Reference proteome</keyword>
<feature type="region of interest" description="Disordered" evidence="1">
    <location>
        <begin position="612"/>
        <end position="635"/>
    </location>
</feature>